<comment type="caution">
    <text evidence="1">The sequence shown here is derived from an EMBL/GenBank/DDBJ whole genome shotgun (WGS) entry which is preliminary data.</text>
</comment>
<proteinExistence type="predicted"/>
<gene>
    <name evidence="1" type="ORF">E3U43_017483</name>
</gene>
<dbReference type="Proteomes" id="UP000793456">
    <property type="component" value="Chromosome XII"/>
</dbReference>
<evidence type="ECO:0000313" key="1">
    <source>
        <dbReference type="EMBL" id="TMS12525.1"/>
    </source>
</evidence>
<accession>A0ACD3QZE0</accession>
<dbReference type="EMBL" id="CM011685">
    <property type="protein sequence ID" value="TMS12525.1"/>
    <property type="molecule type" value="Genomic_DNA"/>
</dbReference>
<evidence type="ECO:0000313" key="2">
    <source>
        <dbReference type="Proteomes" id="UP000793456"/>
    </source>
</evidence>
<reference evidence="1" key="1">
    <citation type="submission" date="2018-11" db="EMBL/GenBank/DDBJ databases">
        <title>The sequence and de novo assembly of Larimichthys crocea genome using PacBio and Hi-C technologies.</title>
        <authorList>
            <person name="Xu P."/>
            <person name="Chen B."/>
            <person name="Zhou Z."/>
            <person name="Ke Q."/>
            <person name="Wu Y."/>
            <person name="Bai H."/>
            <person name="Pu F."/>
        </authorList>
    </citation>
    <scope>NUCLEOTIDE SEQUENCE</scope>
    <source>
        <tissue evidence="1">Muscle</tissue>
    </source>
</reference>
<organism evidence="1 2">
    <name type="scientific">Larimichthys crocea</name>
    <name type="common">Large yellow croaker</name>
    <name type="synonym">Pseudosciaena crocea</name>
    <dbReference type="NCBI Taxonomy" id="215358"/>
    <lineage>
        <taxon>Eukaryota</taxon>
        <taxon>Metazoa</taxon>
        <taxon>Chordata</taxon>
        <taxon>Craniata</taxon>
        <taxon>Vertebrata</taxon>
        <taxon>Euteleostomi</taxon>
        <taxon>Actinopterygii</taxon>
        <taxon>Neopterygii</taxon>
        <taxon>Teleostei</taxon>
        <taxon>Neoteleostei</taxon>
        <taxon>Acanthomorphata</taxon>
        <taxon>Eupercaria</taxon>
        <taxon>Sciaenidae</taxon>
        <taxon>Larimichthys</taxon>
    </lineage>
</organism>
<sequence length="102" mass="11113">MQTPSTCNLDRKSANSRPAIQSLLYLTTQQTARSQSKITANTVYVKYILVLNQTSEIPGCSPPDLNVFYLEDVCPRVFAEAVSLSSLAAQAPQWGGKLSGFD</sequence>
<name>A0ACD3QZE0_LARCR</name>
<keyword evidence="2" id="KW-1185">Reference proteome</keyword>
<protein>
    <submittedName>
        <fullName evidence="1">Uncharacterized protein</fullName>
    </submittedName>
</protein>